<evidence type="ECO:0000259" key="8">
    <source>
        <dbReference type="SMART" id="SM01372"/>
    </source>
</evidence>
<keyword evidence="4 5" id="KW-0804">Transcription</keyword>
<dbReference type="SUPFAM" id="SSF46785">
    <property type="entry name" value="Winged helix' DNA-binding domain"/>
    <property type="match status" value="1"/>
</dbReference>
<dbReference type="Pfam" id="PF16421">
    <property type="entry name" value="E2F_CC-MB"/>
    <property type="match status" value="1"/>
</dbReference>
<keyword evidence="10" id="KW-1185">Reference proteome</keyword>
<name>A0A8C4PWF9_EPTBU</name>
<dbReference type="GeneTree" id="ENSGT00940000155115"/>
<protein>
    <submittedName>
        <fullName evidence="9">Si:ch211-160f23.5</fullName>
    </submittedName>
</protein>
<dbReference type="InterPro" id="IPR036390">
    <property type="entry name" value="WH_DNA-bd_sf"/>
</dbReference>
<feature type="compositionally biased region" description="Basic and acidic residues" evidence="7">
    <location>
        <begin position="219"/>
        <end position="228"/>
    </location>
</feature>
<dbReference type="PANTHER" id="PTHR12081:SF107">
    <property type="entry name" value="E2E3"/>
    <property type="match status" value="1"/>
</dbReference>
<evidence type="ECO:0000313" key="10">
    <source>
        <dbReference type="Proteomes" id="UP000694388"/>
    </source>
</evidence>
<feature type="coiled-coil region" evidence="6">
    <location>
        <begin position="113"/>
        <end position="144"/>
    </location>
</feature>
<dbReference type="InterPro" id="IPR037241">
    <property type="entry name" value="E2F-DP_heterodim"/>
</dbReference>
<dbReference type="FunFam" id="1.10.10.10:FF:000008">
    <property type="entry name" value="E2F transcription factor 1"/>
    <property type="match status" value="1"/>
</dbReference>
<comment type="subcellular location">
    <subcellularLocation>
        <location evidence="5">Nucleus</location>
    </subcellularLocation>
</comment>
<dbReference type="SUPFAM" id="SSF144074">
    <property type="entry name" value="E2F-DP heterodimerization region"/>
    <property type="match status" value="1"/>
</dbReference>
<accession>A0A8C4PWF9</accession>
<dbReference type="InterPro" id="IPR032198">
    <property type="entry name" value="E2F_CC-MB"/>
</dbReference>
<reference evidence="9" key="1">
    <citation type="submission" date="2025-08" db="UniProtKB">
        <authorList>
            <consortium name="Ensembl"/>
        </authorList>
    </citation>
    <scope>IDENTIFICATION</scope>
</reference>
<keyword evidence="3 5" id="KW-0238">DNA-binding</keyword>
<dbReference type="GO" id="GO:0090575">
    <property type="term" value="C:RNA polymerase II transcription regulator complex"/>
    <property type="evidence" value="ECO:0007669"/>
    <property type="project" value="TreeGrafter"/>
</dbReference>
<dbReference type="SMART" id="SM01372">
    <property type="entry name" value="E2F_TDP"/>
    <property type="match status" value="1"/>
</dbReference>
<feature type="region of interest" description="Disordered" evidence="7">
    <location>
        <begin position="1"/>
        <end position="29"/>
    </location>
</feature>
<reference evidence="9" key="2">
    <citation type="submission" date="2025-09" db="UniProtKB">
        <authorList>
            <consortium name="Ensembl"/>
        </authorList>
    </citation>
    <scope>IDENTIFICATION</scope>
</reference>
<evidence type="ECO:0000256" key="4">
    <source>
        <dbReference type="ARBA" id="ARBA00023163"/>
    </source>
</evidence>
<dbReference type="InterPro" id="IPR015633">
    <property type="entry name" value="E2F"/>
</dbReference>
<feature type="domain" description="E2F/DP family winged-helix DNA-binding" evidence="8">
    <location>
        <begin position="32"/>
        <end position="97"/>
    </location>
</feature>
<dbReference type="OMA" id="WNNTSPR"/>
<dbReference type="GO" id="GO:0046983">
    <property type="term" value="F:protein dimerization activity"/>
    <property type="evidence" value="ECO:0007669"/>
    <property type="project" value="InterPro"/>
</dbReference>
<keyword evidence="2 5" id="KW-0805">Transcription regulation</keyword>
<dbReference type="GO" id="GO:0000978">
    <property type="term" value="F:RNA polymerase II cis-regulatory region sequence-specific DNA binding"/>
    <property type="evidence" value="ECO:0007669"/>
    <property type="project" value="InterPro"/>
</dbReference>
<evidence type="ECO:0000256" key="2">
    <source>
        <dbReference type="ARBA" id="ARBA00023015"/>
    </source>
</evidence>
<keyword evidence="6" id="KW-0175">Coiled coil</keyword>
<dbReference type="Ensembl" id="ENSEBUT00000000980.1">
    <property type="protein sequence ID" value="ENSEBUP00000000674.1"/>
    <property type="gene ID" value="ENSEBUG00000000767.1"/>
</dbReference>
<evidence type="ECO:0000256" key="3">
    <source>
        <dbReference type="ARBA" id="ARBA00023125"/>
    </source>
</evidence>
<sequence>MRPAFKTPRGKGGSLWNNTSPRASRSPYERSRYDTSLGLLTKRFVGLLRQSTDGVVDLNQASEILSVQKRRIYDITNVLEGIRLIRKKSKNHIQWTLGIPLEGDTGWAQSPFLQTELNELACKEKQLDELLSAASAELQNLTEHFTELGLAYVTYHDIRSLSSFRKQTVLVVKAPPETRLEVPCNPNQSLQMNLLSSRGAIDVYLCPEEENGSPGSRSESSDVRPSRDSKHSLALTQSFLSHQDKDAPKDYPHGRDGVRRDLRAAFIGCEPGEISPLRSPLGVFTSALLTSALLTIALSTTAHFTTEISTTNIVPAMFTRRPLFFVSTTGARLPLGP</sequence>
<evidence type="ECO:0000256" key="1">
    <source>
        <dbReference type="ARBA" id="ARBA00010940"/>
    </source>
</evidence>
<dbReference type="AlphaFoldDB" id="A0A8C4PWF9"/>
<dbReference type="Gene3D" id="1.10.10.10">
    <property type="entry name" value="Winged helix-like DNA-binding domain superfamily/Winged helix DNA-binding domain"/>
    <property type="match status" value="1"/>
</dbReference>
<dbReference type="InterPro" id="IPR003316">
    <property type="entry name" value="E2F_WHTH_DNA-bd_dom"/>
</dbReference>
<dbReference type="CDD" id="cd14660">
    <property type="entry name" value="E2F_DD"/>
    <property type="match status" value="1"/>
</dbReference>
<evidence type="ECO:0000256" key="5">
    <source>
        <dbReference type="RuleBase" id="RU003796"/>
    </source>
</evidence>
<evidence type="ECO:0000313" key="9">
    <source>
        <dbReference type="Ensembl" id="ENSEBUP00000000674.1"/>
    </source>
</evidence>
<comment type="similarity">
    <text evidence="1 5">Belongs to the E2F/DP family.</text>
</comment>
<dbReference type="GO" id="GO:0000981">
    <property type="term" value="F:DNA-binding transcription factor activity, RNA polymerase II-specific"/>
    <property type="evidence" value="ECO:0007669"/>
    <property type="project" value="TreeGrafter"/>
</dbReference>
<proteinExistence type="inferred from homology"/>
<dbReference type="InterPro" id="IPR036388">
    <property type="entry name" value="WH-like_DNA-bd_sf"/>
</dbReference>
<evidence type="ECO:0000256" key="6">
    <source>
        <dbReference type="SAM" id="Coils"/>
    </source>
</evidence>
<dbReference type="Proteomes" id="UP000694388">
    <property type="component" value="Unplaced"/>
</dbReference>
<dbReference type="Gene3D" id="6.10.250.540">
    <property type="match status" value="1"/>
</dbReference>
<dbReference type="Pfam" id="PF02319">
    <property type="entry name" value="WHD_E2F_TDP"/>
    <property type="match status" value="1"/>
</dbReference>
<organism evidence="9 10">
    <name type="scientific">Eptatretus burgeri</name>
    <name type="common">Inshore hagfish</name>
    <dbReference type="NCBI Taxonomy" id="7764"/>
    <lineage>
        <taxon>Eukaryota</taxon>
        <taxon>Metazoa</taxon>
        <taxon>Chordata</taxon>
        <taxon>Craniata</taxon>
        <taxon>Vertebrata</taxon>
        <taxon>Cyclostomata</taxon>
        <taxon>Myxini</taxon>
        <taxon>Myxiniformes</taxon>
        <taxon>Myxinidae</taxon>
        <taxon>Eptatretinae</taxon>
        <taxon>Eptatretus</taxon>
    </lineage>
</organism>
<evidence type="ECO:0000256" key="7">
    <source>
        <dbReference type="SAM" id="MobiDB-lite"/>
    </source>
</evidence>
<keyword evidence="5" id="KW-0539">Nucleus</keyword>
<feature type="region of interest" description="Disordered" evidence="7">
    <location>
        <begin position="207"/>
        <end position="228"/>
    </location>
</feature>
<dbReference type="PANTHER" id="PTHR12081">
    <property type="entry name" value="TRANSCRIPTION FACTOR E2F"/>
    <property type="match status" value="1"/>
</dbReference>